<dbReference type="InterPro" id="IPR002931">
    <property type="entry name" value="Transglutaminase-like"/>
</dbReference>
<sequence length="262" mass="30156">MWLSTSCTFKFDISEPTPFLFMLRPRGDLIQHITFEEFIIKPNIKVTQFQDIYGNFYQRFIAPPGKLKIKSNSKIKTNENFNNAYGKEFIEVQSLPENVLLYLLPSRYCESDCFNQMATEITQGLPLGYEQVNAITNWIRNNISFENNNSDTQVSAIEVNNRKYGVCRDLAHLGIALCRSISIPSRIVVGYLYNLEPMDLHAWFEVYIGDGWYRFDATQEANKEGYVVIAYGRDAADVAVYNQYGATLFPSSQKVKVKKIKE</sequence>
<dbReference type="AlphaFoldDB" id="A0A6M8EKA0"/>
<dbReference type="PANTHER" id="PTHR33490">
    <property type="entry name" value="BLR5614 PROTEIN-RELATED"/>
    <property type="match status" value="1"/>
</dbReference>
<dbReference type="SUPFAM" id="SSF54001">
    <property type="entry name" value="Cysteine proteinases"/>
    <property type="match status" value="1"/>
</dbReference>
<evidence type="ECO:0000313" key="3">
    <source>
        <dbReference type="Proteomes" id="UP000503483"/>
    </source>
</evidence>
<name>A0A6M8EKA0_9BACT</name>
<dbReference type="PANTHER" id="PTHR33490:SF12">
    <property type="entry name" value="BLL5557 PROTEIN"/>
    <property type="match status" value="1"/>
</dbReference>
<organism evidence="2 3">
    <name type="scientific">Arcobacter acticola</name>
    <dbReference type="NCBI Taxonomy" id="1849015"/>
    <lineage>
        <taxon>Bacteria</taxon>
        <taxon>Pseudomonadati</taxon>
        <taxon>Campylobacterota</taxon>
        <taxon>Epsilonproteobacteria</taxon>
        <taxon>Campylobacterales</taxon>
        <taxon>Arcobacteraceae</taxon>
        <taxon>Arcobacter</taxon>
    </lineage>
</organism>
<feature type="domain" description="Transglutaminase-like" evidence="1">
    <location>
        <begin position="159"/>
        <end position="219"/>
    </location>
</feature>
<dbReference type="InterPro" id="IPR038765">
    <property type="entry name" value="Papain-like_cys_pep_sf"/>
</dbReference>
<dbReference type="Proteomes" id="UP000503483">
    <property type="component" value="Chromosome"/>
</dbReference>
<dbReference type="Pfam" id="PF01841">
    <property type="entry name" value="Transglut_core"/>
    <property type="match status" value="1"/>
</dbReference>
<dbReference type="EMBL" id="CP042652">
    <property type="protein sequence ID" value="QKE28509.1"/>
    <property type="molecule type" value="Genomic_DNA"/>
</dbReference>
<dbReference type="Gene3D" id="3.10.620.30">
    <property type="match status" value="1"/>
</dbReference>
<accession>A0A6M8EKA0</accession>
<evidence type="ECO:0000259" key="1">
    <source>
        <dbReference type="SMART" id="SM00460"/>
    </source>
</evidence>
<dbReference type="KEGG" id="paco:AACT_1336"/>
<proteinExistence type="predicted"/>
<evidence type="ECO:0000313" key="2">
    <source>
        <dbReference type="EMBL" id="QKE28509.1"/>
    </source>
</evidence>
<dbReference type="SMART" id="SM00460">
    <property type="entry name" value="TGc"/>
    <property type="match status" value="1"/>
</dbReference>
<protein>
    <submittedName>
        <fullName evidence="2">Transglutaminase family protein</fullName>
    </submittedName>
</protein>
<reference evidence="2 3" key="1">
    <citation type="submission" date="2019-08" db="EMBL/GenBank/DDBJ databases">
        <title>Complete genome sequence of Arcobacter acticola.</title>
        <authorList>
            <person name="Miller W."/>
        </authorList>
    </citation>
    <scope>NUCLEOTIDE SEQUENCE [LARGE SCALE GENOMIC DNA]</scope>
    <source>
        <strain evidence="2 3">KCTC 52212</strain>
    </source>
</reference>
<keyword evidence="3" id="KW-1185">Reference proteome</keyword>
<gene>
    <name evidence="2" type="ORF">AACT_1336</name>
</gene>
<dbReference type="Gene3D" id="2.60.40.2250">
    <property type="match status" value="1"/>
</dbReference>